<evidence type="ECO:0000256" key="9">
    <source>
        <dbReference type="SAM" id="Coils"/>
    </source>
</evidence>
<dbReference type="Pfam" id="PF00015">
    <property type="entry name" value="MCPsignal"/>
    <property type="match status" value="1"/>
</dbReference>
<feature type="coiled-coil region" evidence="9">
    <location>
        <begin position="237"/>
        <end position="268"/>
    </location>
</feature>
<comment type="subcellular location">
    <subcellularLocation>
        <location evidence="1">Cell membrane</location>
        <topology evidence="1">Multi-pass membrane protein</topology>
    </subcellularLocation>
</comment>
<keyword evidence="14" id="KW-1185">Reference proteome</keyword>
<feature type="transmembrane region" description="Helical" evidence="10">
    <location>
        <begin position="6"/>
        <end position="31"/>
    </location>
</feature>
<organism evidence="13 14">
    <name type="scientific">Novispirillum itersonii</name>
    <name type="common">Aquaspirillum itersonii</name>
    <dbReference type="NCBI Taxonomy" id="189"/>
    <lineage>
        <taxon>Bacteria</taxon>
        <taxon>Pseudomonadati</taxon>
        <taxon>Pseudomonadota</taxon>
        <taxon>Alphaproteobacteria</taxon>
        <taxon>Rhodospirillales</taxon>
        <taxon>Novispirillaceae</taxon>
        <taxon>Novispirillum</taxon>
    </lineage>
</organism>
<evidence type="ECO:0000256" key="8">
    <source>
        <dbReference type="PROSITE-ProRule" id="PRU00284"/>
    </source>
</evidence>
<evidence type="ECO:0000313" key="13">
    <source>
        <dbReference type="EMBL" id="MBB6210914.1"/>
    </source>
</evidence>
<evidence type="ECO:0000259" key="12">
    <source>
        <dbReference type="PROSITE" id="PS50885"/>
    </source>
</evidence>
<comment type="similarity">
    <text evidence="7">Belongs to the methyl-accepting chemotaxis (MCP) protein family.</text>
</comment>
<keyword evidence="4 10" id="KW-1133">Transmembrane helix</keyword>
<dbReference type="CDD" id="cd18774">
    <property type="entry name" value="PDC2_HK_sensor"/>
    <property type="match status" value="1"/>
</dbReference>
<dbReference type="SUPFAM" id="SSF58104">
    <property type="entry name" value="Methyl-accepting chemotaxis protein (MCP) signaling domain"/>
    <property type="match status" value="1"/>
</dbReference>
<dbReference type="Gene3D" id="3.30.450.20">
    <property type="entry name" value="PAS domain"/>
    <property type="match status" value="1"/>
</dbReference>
<dbReference type="InterPro" id="IPR033480">
    <property type="entry name" value="sCache_2"/>
</dbReference>
<dbReference type="PANTHER" id="PTHR32089">
    <property type="entry name" value="METHYL-ACCEPTING CHEMOTAXIS PROTEIN MCPB"/>
    <property type="match status" value="1"/>
</dbReference>
<dbReference type="SMART" id="SM01049">
    <property type="entry name" value="Cache_2"/>
    <property type="match status" value="1"/>
</dbReference>
<proteinExistence type="inferred from homology"/>
<evidence type="ECO:0000256" key="3">
    <source>
        <dbReference type="ARBA" id="ARBA00022692"/>
    </source>
</evidence>
<keyword evidence="9" id="KW-0175">Coiled coil</keyword>
<evidence type="ECO:0000313" key="14">
    <source>
        <dbReference type="Proteomes" id="UP000544872"/>
    </source>
</evidence>
<dbReference type="InterPro" id="IPR003660">
    <property type="entry name" value="HAMP_dom"/>
</dbReference>
<dbReference type="GO" id="GO:0005886">
    <property type="term" value="C:plasma membrane"/>
    <property type="evidence" value="ECO:0007669"/>
    <property type="project" value="UniProtKB-SubCell"/>
</dbReference>
<feature type="domain" description="Methyl-accepting transducer" evidence="11">
    <location>
        <begin position="289"/>
        <end position="518"/>
    </location>
</feature>
<comment type="caution">
    <text evidence="13">The sequence shown here is derived from an EMBL/GenBank/DDBJ whole genome shotgun (WGS) entry which is preliminary data.</text>
</comment>
<accession>A0A7W9ZIJ6</accession>
<reference evidence="13 14" key="1">
    <citation type="submission" date="2020-08" db="EMBL/GenBank/DDBJ databases">
        <title>Genomic Encyclopedia of Type Strains, Phase IV (KMG-IV): sequencing the most valuable type-strain genomes for metagenomic binning, comparative biology and taxonomic classification.</title>
        <authorList>
            <person name="Goeker M."/>
        </authorList>
    </citation>
    <scope>NUCLEOTIDE SEQUENCE [LARGE SCALE GENOMIC DNA]</scope>
    <source>
        <strain evidence="13 14">DSM 11590</strain>
    </source>
</reference>
<name>A0A7W9ZIJ6_NOVIT</name>
<dbReference type="GO" id="GO:0007165">
    <property type="term" value="P:signal transduction"/>
    <property type="evidence" value="ECO:0007669"/>
    <property type="project" value="UniProtKB-KW"/>
</dbReference>
<dbReference type="Gene3D" id="6.10.340.10">
    <property type="match status" value="1"/>
</dbReference>
<keyword evidence="2" id="KW-1003">Cell membrane</keyword>
<gene>
    <name evidence="13" type="ORF">FHS48_002344</name>
</gene>
<dbReference type="EMBL" id="JACIIX010000008">
    <property type="protein sequence ID" value="MBB6210914.1"/>
    <property type="molecule type" value="Genomic_DNA"/>
</dbReference>
<dbReference type="AlphaFoldDB" id="A0A7W9ZIJ6"/>
<dbReference type="PRINTS" id="PR00260">
    <property type="entry name" value="CHEMTRNSDUCR"/>
</dbReference>
<keyword evidence="3 10" id="KW-0812">Transmembrane</keyword>
<evidence type="ECO:0000256" key="6">
    <source>
        <dbReference type="ARBA" id="ARBA00023224"/>
    </source>
</evidence>
<feature type="transmembrane region" description="Helical" evidence="10">
    <location>
        <begin position="169"/>
        <end position="194"/>
    </location>
</feature>
<evidence type="ECO:0000256" key="2">
    <source>
        <dbReference type="ARBA" id="ARBA00022475"/>
    </source>
</evidence>
<dbReference type="GO" id="GO:0004888">
    <property type="term" value="F:transmembrane signaling receptor activity"/>
    <property type="evidence" value="ECO:0007669"/>
    <property type="project" value="InterPro"/>
</dbReference>
<evidence type="ECO:0000256" key="7">
    <source>
        <dbReference type="ARBA" id="ARBA00029447"/>
    </source>
</evidence>
<dbReference type="InterPro" id="IPR004090">
    <property type="entry name" value="Chemotax_Me-accpt_rcpt"/>
</dbReference>
<evidence type="ECO:0000259" key="11">
    <source>
        <dbReference type="PROSITE" id="PS50111"/>
    </source>
</evidence>
<sequence>MKQKKLSVYLATLVAVMAVGTVATSAFGLYLKREQMIGDRVASVRHIADGTAEMIRRAATGGDARTVQQALKETLRNFRFDNGNYIFLIDYDHCMILDPADPAGEGECKPNSEVRKKLVAAGVAGGGTVFYRTKRDGQEVPKVAYVAQVPQWRWTVGVGAYLDDINRDFLVGLLIEVAAIGAVIVLGGLAAWGISRRVHADVADLSGEMDRLAGGDLTEGRQRALSVREISGMADSLGHLRRQLQAARALEEEKQRRQEQDLARMQRQTVLTAEFDRRMSGMLAVLSDSVTRAGKAVTELRDVADLTGRQSTQVSTAADTSTQNVQAVASAAEELGASVQEITRQVSDSSRITAEAVAGIERAEHVVSGLAESAARIGEVVGMITDIASQTNLLALNATIEAARAGEAGKGFAVVANEVKTLASQTARATAEIAGQVQAVQAATLDSRAAIQDVVETIRRVNAVISGIAAAAEQQSAATSEIARSVQSAADGNRSVSDSIADVAAAAGRTTGSASELAEVTEALEQEARSLRSNVETFLADMRTA</sequence>
<dbReference type="GO" id="GO:0006935">
    <property type="term" value="P:chemotaxis"/>
    <property type="evidence" value="ECO:0007669"/>
    <property type="project" value="InterPro"/>
</dbReference>
<dbReference type="InterPro" id="IPR004010">
    <property type="entry name" value="Double_Cache_2"/>
</dbReference>
<protein>
    <submittedName>
        <fullName evidence="13">Methyl-accepting chemotaxis protein</fullName>
    </submittedName>
</protein>
<feature type="coiled-coil region" evidence="9">
    <location>
        <begin position="514"/>
        <end position="541"/>
    </location>
</feature>
<feature type="domain" description="HAMP" evidence="12">
    <location>
        <begin position="196"/>
        <end position="249"/>
    </location>
</feature>
<keyword evidence="6 8" id="KW-0807">Transducer</keyword>
<evidence type="ECO:0000256" key="5">
    <source>
        <dbReference type="ARBA" id="ARBA00023136"/>
    </source>
</evidence>
<dbReference type="Proteomes" id="UP000544872">
    <property type="component" value="Unassembled WGS sequence"/>
</dbReference>
<dbReference type="PANTHER" id="PTHR32089:SF112">
    <property type="entry name" value="LYSOZYME-LIKE PROTEIN-RELATED"/>
    <property type="match status" value="1"/>
</dbReference>
<dbReference type="PROSITE" id="PS50885">
    <property type="entry name" value="HAMP"/>
    <property type="match status" value="1"/>
</dbReference>
<evidence type="ECO:0000256" key="4">
    <source>
        <dbReference type="ARBA" id="ARBA00022989"/>
    </source>
</evidence>
<evidence type="ECO:0000256" key="10">
    <source>
        <dbReference type="SAM" id="Phobius"/>
    </source>
</evidence>
<dbReference type="RefSeq" id="WP_184263732.1">
    <property type="nucleotide sequence ID" value="NZ_JACIIX010000008.1"/>
</dbReference>
<dbReference type="SMART" id="SM00283">
    <property type="entry name" value="MA"/>
    <property type="match status" value="1"/>
</dbReference>
<dbReference type="Pfam" id="PF08269">
    <property type="entry name" value="dCache_2"/>
    <property type="match status" value="1"/>
</dbReference>
<keyword evidence="5 10" id="KW-0472">Membrane</keyword>
<dbReference type="InterPro" id="IPR004089">
    <property type="entry name" value="MCPsignal_dom"/>
</dbReference>
<dbReference type="Gene3D" id="1.10.287.950">
    <property type="entry name" value="Methyl-accepting chemotaxis protein"/>
    <property type="match status" value="1"/>
</dbReference>
<dbReference type="PROSITE" id="PS50111">
    <property type="entry name" value="CHEMOTAXIS_TRANSDUC_2"/>
    <property type="match status" value="1"/>
</dbReference>
<evidence type="ECO:0000256" key="1">
    <source>
        <dbReference type="ARBA" id="ARBA00004651"/>
    </source>
</evidence>